<evidence type="ECO:0000256" key="6">
    <source>
        <dbReference type="ARBA" id="ARBA00022723"/>
    </source>
</evidence>
<comment type="pathway">
    <text evidence="2 11">Carbohydrate biosynthesis; gluconeogenesis.</text>
</comment>
<dbReference type="GO" id="GO:0051539">
    <property type="term" value="F:4 iron, 4 sulfur cluster binding"/>
    <property type="evidence" value="ECO:0007669"/>
    <property type="project" value="UniProtKB-UniRule"/>
</dbReference>
<dbReference type="InterPro" id="IPR004643">
    <property type="entry name" value="Fe-S_L-Ser_bsu"/>
</dbReference>
<keyword evidence="6 11" id="KW-0479">Metal-binding</keyword>
<dbReference type="NCBIfam" id="TIGR00719">
    <property type="entry name" value="sda_beta"/>
    <property type="match status" value="1"/>
</dbReference>
<dbReference type="GO" id="GO:0006094">
    <property type="term" value="P:gluconeogenesis"/>
    <property type="evidence" value="ECO:0007669"/>
    <property type="project" value="UniProtKB-UniRule"/>
</dbReference>
<evidence type="ECO:0000256" key="3">
    <source>
        <dbReference type="ARBA" id="ARBA00008636"/>
    </source>
</evidence>
<dbReference type="GO" id="GO:0046872">
    <property type="term" value="F:metal ion binding"/>
    <property type="evidence" value="ECO:0007669"/>
    <property type="project" value="UniProtKB-UniRule"/>
</dbReference>
<keyword evidence="9 11" id="KW-0456">Lyase</keyword>
<dbReference type="EMBL" id="MCHY01000008">
    <property type="protein sequence ID" value="RKD24155.1"/>
    <property type="molecule type" value="Genomic_DNA"/>
</dbReference>
<keyword evidence="15" id="KW-1185">Reference proteome</keyword>
<dbReference type="SUPFAM" id="SSF143548">
    <property type="entry name" value="Serine metabolism enzymes domain"/>
    <property type="match status" value="1"/>
</dbReference>
<organism evidence="14 15">
    <name type="scientific">Ammoniphilus oxalaticus</name>
    <dbReference type="NCBI Taxonomy" id="66863"/>
    <lineage>
        <taxon>Bacteria</taxon>
        <taxon>Bacillati</taxon>
        <taxon>Bacillota</taxon>
        <taxon>Bacilli</taxon>
        <taxon>Bacillales</taxon>
        <taxon>Paenibacillaceae</taxon>
        <taxon>Aneurinibacillus group</taxon>
        <taxon>Ammoniphilus</taxon>
    </lineage>
</organism>
<keyword evidence="5 11" id="KW-0004">4Fe-4S</keyword>
<evidence type="ECO:0000256" key="4">
    <source>
        <dbReference type="ARBA" id="ARBA00022432"/>
    </source>
</evidence>
<proteinExistence type="inferred from homology"/>
<comment type="catalytic activity">
    <reaction evidence="10 11 12">
        <text>L-serine = pyruvate + NH4(+)</text>
        <dbReference type="Rhea" id="RHEA:19169"/>
        <dbReference type="ChEBI" id="CHEBI:15361"/>
        <dbReference type="ChEBI" id="CHEBI:28938"/>
        <dbReference type="ChEBI" id="CHEBI:33384"/>
        <dbReference type="EC" id="4.3.1.17"/>
    </reaction>
</comment>
<dbReference type="PIRSF" id="PIRSF036692">
    <property type="entry name" value="SDH_B"/>
    <property type="match status" value="1"/>
</dbReference>
<keyword evidence="7 11" id="KW-0408">Iron</keyword>
<dbReference type="Pfam" id="PF01842">
    <property type="entry name" value="ACT"/>
    <property type="match status" value="1"/>
</dbReference>
<keyword evidence="8 11" id="KW-0411">Iron-sulfur</keyword>
<accession>A0A419SJK8</accession>
<dbReference type="InterPro" id="IPR051318">
    <property type="entry name" value="Fe-S_L-Ser"/>
</dbReference>
<evidence type="ECO:0000256" key="8">
    <source>
        <dbReference type="ARBA" id="ARBA00023014"/>
    </source>
</evidence>
<dbReference type="SUPFAM" id="SSF55021">
    <property type="entry name" value="ACT-like"/>
    <property type="match status" value="1"/>
</dbReference>
<evidence type="ECO:0000256" key="12">
    <source>
        <dbReference type="RuleBase" id="RU366059"/>
    </source>
</evidence>
<dbReference type="OrthoDB" id="9813137at2"/>
<dbReference type="Pfam" id="PF03315">
    <property type="entry name" value="SDH_beta"/>
    <property type="match status" value="1"/>
</dbReference>
<feature type="domain" description="ACT" evidence="13">
    <location>
        <begin position="148"/>
        <end position="221"/>
    </location>
</feature>
<dbReference type="AlphaFoldDB" id="A0A419SJK8"/>
<dbReference type="PANTHER" id="PTHR30182:SF12">
    <property type="entry name" value="L-SERINE DEHYDRATASE, BETA CHAIN-RELATED"/>
    <property type="match status" value="1"/>
</dbReference>
<dbReference type="Proteomes" id="UP000284219">
    <property type="component" value="Unassembled WGS sequence"/>
</dbReference>
<gene>
    <name evidence="14" type="ORF">BEP19_07040</name>
</gene>
<evidence type="ECO:0000256" key="11">
    <source>
        <dbReference type="PIRNR" id="PIRNR036692"/>
    </source>
</evidence>
<keyword evidence="4 11" id="KW-0312">Gluconeogenesis</keyword>
<dbReference type="CDD" id="cd04903">
    <property type="entry name" value="ACT_LSD"/>
    <property type="match status" value="1"/>
</dbReference>
<dbReference type="PROSITE" id="PS51671">
    <property type="entry name" value="ACT"/>
    <property type="match status" value="1"/>
</dbReference>
<dbReference type="InterPro" id="IPR045865">
    <property type="entry name" value="ACT-like_dom_sf"/>
</dbReference>
<dbReference type="InterPro" id="IPR005131">
    <property type="entry name" value="Ser_deHydtase_bsu"/>
</dbReference>
<evidence type="ECO:0000313" key="14">
    <source>
        <dbReference type="EMBL" id="RKD24155.1"/>
    </source>
</evidence>
<comment type="cofactor">
    <cofactor evidence="1 12">
        <name>[4Fe-4S] cluster</name>
        <dbReference type="ChEBI" id="CHEBI:49883"/>
    </cofactor>
</comment>
<evidence type="ECO:0000259" key="13">
    <source>
        <dbReference type="PROSITE" id="PS51671"/>
    </source>
</evidence>
<dbReference type="GO" id="GO:0003941">
    <property type="term" value="F:L-serine ammonia-lyase activity"/>
    <property type="evidence" value="ECO:0007669"/>
    <property type="project" value="UniProtKB-UniRule"/>
</dbReference>
<evidence type="ECO:0000256" key="9">
    <source>
        <dbReference type="ARBA" id="ARBA00023239"/>
    </source>
</evidence>
<evidence type="ECO:0000256" key="2">
    <source>
        <dbReference type="ARBA" id="ARBA00004742"/>
    </source>
</evidence>
<sequence>MKYRSVFDIIGPIMIGPSSSHTAGAARIGLMSRNVFGRQPKKAEITFLGSFAQTYKGHGTDIAIIGGILGLNTYDERMVEAHQLAKELGVEIKMSVSDDEPNHPNTAIITLSDEQGETTVEGISIGGGKIVITSINGFTSRISGEVPTILVKHQDRSGVVASITEVFAERDLNIAYLELARKSKGGQALMIIETDYPMDKALCKQIESLPFIEKVVRLETI</sequence>
<dbReference type="InterPro" id="IPR029009">
    <property type="entry name" value="ASB_dom_sf"/>
</dbReference>
<dbReference type="InterPro" id="IPR002912">
    <property type="entry name" value="ACT_dom"/>
</dbReference>
<evidence type="ECO:0000256" key="1">
    <source>
        <dbReference type="ARBA" id="ARBA00001966"/>
    </source>
</evidence>
<evidence type="ECO:0000313" key="15">
    <source>
        <dbReference type="Proteomes" id="UP000284219"/>
    </source>
</evidence>
<dbReference type="Gene3D" id="3.30.1330.90">
    <property type="entry name" value="D-3-phosphoglycerate dehydrogenase, domain 3"/>
    <property type="match status" value="1"/>
</dbReference>
<protein>
    <recommendedName>
        <fullName evidence="11">L-serine deaminase</fullName>
    </recommendedName>
</protein>
<comment type="similarity">
    <text evidence="3 11 12">Belongs to the iron-sulfur dependent L-serine dehydratase family.</text>
</comment>
<name>A0A419SJK8_9BACL</name>
<dbReference type="PANTHER" id="PTHR30182">
    <property type="entry name" value="L-SERINE DEHYDRATASE"/>
    <property type="match status" value="1"/>
</dbReference>
<evidence type="ECO:0000256" key="10">
    <source>
        <dbReference type="ARBA" id="ARBA00049406"/>
    </source>
</evidence>
<dbReference type="Gene3D" id="3.30.70.260">
    <property type="match status" value="1"/>
</dbReference>
<evidence type="ECO:0000256" key="5">
    <source>
        <dbReference type="ARBA" id="ARBA00022485"/>
    </source>
</evidence>
<dbReference type="UniPathway" id="UPA00138"/>
<evidence type="ECO:0000256" key="7">
    <source>
        <dbReference type="ARBA" id="ARBA00023004"/>
    </source>
</evidence>
<comment type="caution">
    <text evidence="14">The sequence shown here is derived from an EMBL/GenBank/DDBJ whole genome shotgun (WGS) entry which is preliminary data.</text>
</comment>
<dbReference type="RefSeq" id="WP_120189417.1">
    <property type="nucleotide sequence ID" value="NZ_MCHY01000008.1"/>
</dbReference>
<reference evidence="14 15" key="1">
    <citation type="submission" date="2016-08" db="EMBL/GenBank/DDBJ databases">
        <title>Novel Firmicute Genomes.</title>
        <authorList>
            <person name="Poppleton D.I."/>
            <person name="Gribaldo S."/>
        </authorList>
    </citation>
    <scope>NUCLEOTIDE SEQUENCE [LARGE SCALE GENOMIC DNA]</scope>
    <source>
        <strain evidence="14 15">RAOx-1</strain>
    </source>
</reference>